<keyword evidence="1" id="KW-0143">Chaperone</keyword>
<dbReference type="SUPFAM" id="SSF46565">
    <property type="entry name" value="Chaperone J-domain"/>
    <property type="match status" value="1"/>
</dbReference>
<feature type="compositionally biased region" description="Basic and acidic residues" evidence="3">
    <location>
        <begin position="207"/>
        <end position="241"/>
    </location>
</feature>
<gene>
    <name evidence="5" type="ORF">C9J18_18485</name>
    <name evidence="4" type="ORF">CTM96_21385</name>
</gene>
<evidence type="ECO:0000256" key="2">
    <source>
        <dbReference type="SAM" id="Coils"/>
    </source>
</evidence>
<accession>A0A2T3JFW6</accession>
<evidence type="ECO:0000313" key="6">
    <source>
        <dbReference type="Proteomes" id="UP000241405"/>
    </source>
</evidence>
<dbReference type="InterPro" id="IPR001623">
    <property type="entry name" value="DnaJ_domain"/>
</dbReference>
<dbReference type="Proteomes" id="UP000241405">
    <property type="component" value="Unassembled WGS sequence"/>
</dbReference>
<dbReference type="EMBL" id="PYMO01000042">
    <property type="protein sequence ID" value="PSU19329.1"/>
    <property type="molecule type" value="Genomic_DNA"/>
</dbReference>
<proteinExistence type="predicted"/>
<evidence type="ECO:0000313" key="7">
    <source>
        <dbReference type="Proteomes" id="UP000241618"/>
    </source>
</evidence>
<dbReference type="InterPro" id="IPR036869">
    <property type="entry name" value="J_dom_sf"/>
</dbReference>
<evidence type="ECO:0000256" key="3">
    <source>
        <dbReference type="SAM" id="MobiDB-lite"/>
    </source>
</evidence>
<dbReference type="AlphaFoldDB" id="A0A2T3JFW6"/>
<keyword evidence="2" id="KW-0175">Coiled coil</keyword>
<reference evidence="6 7" key="1">
    <citation type="submission" date="2018-03" db="EMBL/GenBank/DDBJ databases">
        <title>Whole genome sequencing of Histamine producing bacteria.</title>
        <authorList>
            <person name="Butler K."/>
        </authorList>
    </citation>
    <scope>NUCLEOTIDE SEQUENCE [LARGE SCALE GENOMIC DNA]</scope>
    <source>
        <strain evidence="5 7">FS-6.1</strain>
        <strain evidence="4 6">FS-6.2</strain>
    </source>
</reference>
<evidence type="ECO:0000256" key="1">
    <source>
        <dbReference type="ARBA" id="ARBA00023186"/>
    </source>
</evidence>
<sequence>MNFIIKRLELIKNCIALQEHQLVSVQAELLKDTENQGLSNILELIECSFYSDAFKAIDEFIKGHTGLVIFEDPEIQTLKSEINILGSRISVLTADKEEMVGLIEDFNREYHLQVGGIMAEILLFKRRIYRKKYEAERQAYEESHQSFNRKRSKLQELQNELTELNTRLDGCELFSEEYDEISDRIFDVEEEIKQLRGEIREEYENLKSKKEDIEGGSEKNYKEASEDHESFSEEHEEEINKDVNNLSPEEQRELKALYRKASKLCHPDRVGEEQKEKATELMSDVNCAYKAKNLKGLRELVSMLEGGMHWSSASDSSNEKEWLQNKTQELRQKAKDLEDEIVIIRESESWQNIIEIDDWIDYFRDTKEALAEILEDTKEEYEQA</sequence>
<feature type="coiled-coil region" evidence="2">
    <location>
        <begin position="320"/>
        <end position="384"/>
    </location>
</feature>
<protein>
    <recommendedName>
        <fullName evidence="8">Molecular chaperone DnaJ</fullName>
    </recommendedName>
</protein>
<dbReference type="RefSeq" id="WP_107191864.1">
    <property type="nucleotide sequence ID" value="NZ_PYMN01000050.1"/>
</dbReference>
<feature type="region of interest" description="Disordered" evidence="3">
    <location>
        <begin position="207"/>
        <end position="244"/>
    </location>
</feature>
<evidence type="ECO:0000313" key="5">
    <source>
        <dbReference type="EMBL" id="PSU47811.1"/>
    </source>
</evidence>
<evidence type="ECO:0008006" key="8">
    <source>
        <dbReference type="Google" id="ProtNLM"/>
    </source>
</evidence>
<dbReference type="EMBL" id="PYMP01000023">
    <property type="protein sequence ID" value="PSU47811.1"/>
    <property type="molecule type" value="Genomic_DNA"/>
</dbReference>
<dbReference type="Gene3D" id="1.10.287.110">
    <property type="entry name" value="DnaJ domain"/>
    <property type="match status" value="1"/>
</dbReference>
<evidence type="ECO:0000313" key="4">
    <source>
        <dbReference type="EMBL" id="PSU19329.1"/>
    </source>
</evidence>
<organism evidence="5 7">
    <name type="scientific">Photobacterium phosphoreum</name>
    <dbReference type="NCBI Taxonomy" id="659"/>
    <lineage>
        <taxon>Bacteria</taxon>
        <taxon>Pseudomonadati</taxon>
        <taxon>Pseudomonadota</taxon>
        <taxon>Gammaproteobacteria</taxon>
        <taxon>Vibrionales</taxon>
        <taxon>Vibrionaceae</taxon>
        <taxon>Photobacterium</taxon>
    </lineage>
</organism>
<comment type="caution">
    <text evidence="5">The sequence shown here is derived from an EMBL/GenBank/DDBJ whole genome shotgun (WGS) entry which is preliminary data.</text>
</comment>
<keyword evidence="6" id="KW-1185">Reference proteome</keyword>
<name>A0A2T3JFW6_PHOPO</name>
<dbReference type="CDD" id="cd06257">
    <property type="entry name" value="DnaJ"/>
    <property type="match status" value="1"/>
</dbReference>
<dbReference type="Proteomes" id="UP000241618">
    <property type="component" value="Unassembled WGS sequence"/>
</dbReference>